<keyword evidence="3" id="KW-1015">Disulfide bond</keyword>
<dbReference type="GO" id="GO:0030313">
    <property type="term" value="C:cell envelope"/>
    <property type="evidence" value="ECO:0007669"/>
    <property type="project" value="UniProtKB-SubCell"/>
</dbReference>
<keyword evidence="2" id="KW-0201">Cytochrome c-type biogenesis</keyword>
<keyword evidence="7" id="KW-1185">Reference proteome</keyword>
<evidence type="ECO:0000256" key="4">
    <source>
        <dbReference type="ARBA" id="ARBA00023284"/>
    </source>
</evidence>
<evidence type="ECO:0000256" key="1">
    <source>
        <dbReference type="ARBA" id="ARBA00004196"/>
    </source>
</evidence>
<dbReference type="Pfam" id="PF00578">
    <property type="entry name" value="AhpC-TSA"/>
    <property type="match status" value="1"/>
</dbReference>
<name>A0A7K1UBZ5_9BACT</name>
<dbReference type="PROSITE" id="PS00194">
    <property type="entry name" value="THIOREDOXIN_1"/>
    <property type="match status" value="1"/>
</dbReference>
<dbReference type="PANTHER" id="PTHR42852:SF6">
    <property type="entry name" value="THIOL:DISULFIDE INTERCHANGE PROTEIN DSBE"/>
    <property type="match status" value="1"/>
</dbReference>
<dbReference type="SUPFAM" id="SSF52833">
    <property type="entry name" value="Thioredoxin-like"/>
    <property type="match status" value="1"/>
</dbReference>
<protein>
    <submittedName>
        <fullName evidence="6">Redoxin domain-containing protein</fullName>
    </submittedName>
</protein>
<dbReference type="PANTHER" id="PTHR42852">
    <property type="entry name" value="THIOL:DISULFIDE INTERCHANGE PROTEIN DSBE"/>
    <property type="match status" value="1"/>
</dbReference>
<dbReference type="GO" id="GO:0016491">
    <property type="term" value="F:oxidoreductase activity"/>
    <property type="evidence" value="ECO:0007669"/>
    <property type="project" value="InterPro"/>
</dbReference>
<evidence type="ECO:0000259" key="5">
    <source>
        <dbReference type="PROSITE" id="PS51352"/>
    </source>
</evidence>
<dbReference type="GO" id="GO:0017004">
    <property type="term" value="P:cytochrome complex assembly"/>
    <property type="evidence" value="ECO:0007669"/>
    <property type="project" value="UniProtKB-KW"/>
</dbReference>
<reference evidence="6 7" key="1">
    <citation type="submission" date="2019-12" db="EMBL/GenBank/DDBJ databases">
        <title>Chitinophaga sp. strain ysch24 (GDMCC 1.1355), whole genome shotgun sequence.</title>
        <authorList>
            <person name="Zhang X."/>
        </authorList>
    </citation>
    <scope>NUCLEOTIDE SEQUENCE [LARGE SCALE GENOMIC DNA]</scope>
    <source>
        <strain evidence="7">ysch24</strain>
    </source>
</reference>
<dbReference type="Gene3D" id="3.40.30.10">
    <property type="entry name" value="Glutaredoxin"/>
    <property type="match status" value="1"/>
</dbReference>
<gene>
    <name evidence="6" type="ORF">GO493_26415</name>
</gene>
<proteinExistence type="predicted"/>
<dbReference type="InterPro" id="IPR013766">
    <property type="entry name" value="Thioredoxin_domain"/>
</dbReference>
<dbReference type="PROSITE" id="PS51352">
    <property type="entry name" value="THIOREDOXIN_2"/>
    <property type="match status" value="1"/>
</dbReference>
<dbReference type="InterPro" id="IPR050553">
    <property type="entry name" value="Thioredoxin_ResA/DsbE_sf"/>
</dbReference>
<comment type="subcellular location">
    <subcellularLocation>
        <location evidence="1">Cell envelope</location>
    </subcellularLocation>
</comment>
<evidence type="ECO:0000256" key="3">
    <source>
        <dbReference type="ARBA" id="ARBA00023157"/>
    </source>
</evidence>
<evidence type="ECO:0000313" key="7">
    <source>
        <dbReference type="Proteomes" id="UP000461730"/>
    </source>
</evidence>
<comment type="caution">
    <text evidence="6">The sequence shown here is derived from an EMBL/GenBank/DDBJ whole genome shotgun (WGS) entry which is preliminary data.</text>
</comment>
<evidence type="ECO:0000313" key="6">
    <source>
        <dbReference type="EMBL" id="MVT11826.1"/>
    </source>
</evidence>
<dbReference type="EMBL" id="WRXN01000016">
    <property type="protein sequence ID" value="MVT11826.1"/>
    <property type="molecule type" value="Genomic_DNA"/>
</dbReference>
<dbReference type="InterPro" id="IPR036249">
    <property type="entry name" value="Thioredoxin-like_sf"/>
</dbReference>
<keyword evidence="4" id="KW-0676">Redox-active center</keyword>
<accession>A0A7K1UBZ5</accession>
<dbReference type="GO" id="GO:0016209">
    <property type="term" value="F:antioxidant activity"/>
    <property type="evidence" value="ECO:0007669"/>
    <property type="project" value="InterPro"/>
</dbReference>
<dbReference type="InterPro" id="IPR017937">
    <property type="entry name" value="Thioredoxin_CS"/>
</dbReference>
<feature type="domain" description="Thioredoxin" evidence="5">
    <location>
        <begin position="120"/>
        <end position="258"/>
    </location>
</feature>
<dbReference type="AlphaFoldDB" id="A0A7K1UBZ5"/>
<dbReference type="InterPro" id="IPR000866">
    <property type="entry name" value="AhpC/TSA"/>
</dbReference>
<evidence type="ECO:0000256" key="2">
    <source>
        <dbReference type="ARBA" id="ARBA00022748"/>
    </source>
</evidence>
<dbReference type="Proteomes" id="UP000461730">
    <property type="component" value="Unassembled WGS sequence"/>
</dbReference>
<sequence>MKGSEDNKAMQAYQKSFQGLIKQAQALNAEASTINGTDEAAKDAFRKKAAAFNEEVMNTGKEFIKMHPKQLASLWILVNELSKRVEPGEFEQLFNSLDKPLKETKYGISASKYIRSLKEVSEGELAEDFSQEDINGKPVKLSSFRGKYVLVDFWASWCGPCRAENPNVVKAFNRFKDKNFTIVGVSLDNNRDRWVAAVKQDNLQWTQLSDLKGWSNEVAQQYNVRAIPANFLIDPKGRIIGRNLRGGDLEAKLEKVLK</sequence>
<dbReference type="CDD" id="cd02966">
    <property type="entry name" value="TlpA_like_family"/>
    <property type="match status" value="1"/>
</dbReference>
<organism evidence="6 7">
    <name type="scientific">Chitinophaga tropicalis</name>
    <dbReference type="NCBI Taxonomy" id="2683588"/>
    <lineage>
        <taxon>Bacteria</taxon>
        <taxon>Pseudomonadati</taxon>
        <taxon>Bacteroidota</taxon>
        <taxon>Chitinophagia</taxon>
        <taxon>Chitinophagales</taxon>
        <taxon>Chitinophagaceae</taxon>
        <taxon>Chitinophaga</taxon>
    </lineage>
</organism>